<proteinExistence type="predicted"/>
<reference evidence="4 5" key="1">
    <citation type="submission" date="2020-12" db="EMBL/GenBank/DDBJ databases">
        <title>Microbacterium sp. HY060.</title>
        <authorList>
            <person name="Zhou J."/>
        </authorList>
    </citation>
    <scope>NUCLEOTIDE SEQUENCE [LARGE SCALE GENOMIC DNA]</scope>
    <source>
        <strain evidence="4 5">HY60</strain>
    </source>
</reference>
<dbReference type="SUPFAM" id="SSF48498">
    <property type="entry name" value="Tetracyclin repressor-like, C-terminal domain"/>
    <property type="match status" value="1"/>
</dbReference>
<dbReference type="InterPro" id="IPR009057">
    <property type="entry name" value="Homeodomain-like_sf"/>
</dbReference>
<dbReference type="InterPro" id="IPR001647">
    <property type="entry name" value="HTH_TetR"/>
</dbReference>
<evidence type="ECO:0000256" key="2">
    <source>
        <dbReference type="PROSITE-ProRule" id="PRU00335"/>
    </source>
</evidence>
<dbReference type="Pfam" id="PF00440">
    <property type="entry name" value="TetR_N"/>
    <property type="match status" value="1"/>
</dbReference>
<evidence type="ECO:0000259" key="3">
    <source>
        <dbReference type="PROSITE" id="PS50977"/>
    </source>
</evidence>
<sequence length="217" mass="23844">MTNQLSRPRRTRNAARTTAQILETAQTEFAKSGFSGARVDRIALDSGTNKALLFQRFDDKAGLYAAVLERVRQDASATRATFVARVTSTDKPRSSAQFHELVRRLVEVNIAFLVQHPKAAAILHWERASGWVAFRQAALDSIDEPGSTLLALFEDAAEHGWIRSTPSPAVQLAMTFDVPHTHFASLSRHGSPVAQTAEWEFVSGFVADGLVEQGDAR</sequence>
<dbReference type="RefSeq" id="WP_166989614.1">
    <property type="nucleotide sequence ID" value="NZ_CP061169.1"/>
</dbReference>
<name>A0ABX6YNI9_9MICO</name>
<dbReference type="SUPFAM" id="SSF46689">
    <property type="entry name" value="Homeodomain-like"/>
    <property type="match status" value="1"/>
</dbReference>
<organism evidence="4 5">
    <name type="scientific">Paramicrobacterium chengjingii</name>
    <dbReference type="NCBI Taxonomy" id="2769067"/>
    <lineage>
        <taxon>Bacteria</taxon>
        <taxon>Bacillati</taxon>
        <taxon>Actinomycetota</taxon>
        <taxon>Actinomycetes</taxon>
        <taxon>Micrococcales</taxon>
        <taxon>Microbacteriaceae</taxon>
        <taxon>Paramicrobacterium</taxon>
    </lineage>
</organism>
<keyword evidence="1 2" id="KW-0238">DNA-binding</keyword>
<dbReference type="PANTHER" id="PTHR30328">
    <property type="entry name" value="TRANSCRIPTIONAL REPRESSOR"/>
    <property type="match status" value="1"/>
</dbReference>
<dbReference type="PROSITE" id="PS50977">
    <property type="entry name" value="HTH_TETR_2"/>
    <property type="match status" value="1"/>
</dbReference>
<dbReference type="InterPro" id="IPR036271">
    <property type="entry name" value="Tet_transcr_reg_TetR-rel_C_sf"/>
</dbReference>
<keyword evidence="5" id="KW-1185">Reference proteome</keyword>
<dbReference type="EMBL" id="CP061169">
    <property type="protein sequence ID" value="QPZ39842.1"/>
    <property type="molecule type" value="Genomic_DNA"/>
</dbReference>
<dbReference type="Gene3D" id="1.10.357.10">
    <property type="entry name" value="Tetracycline Repressor, domain 2"/>
    <property type="match status" value="1"/>
</dbReference>
<feature type="domain" description="HTH tetR-type" evidence="3">
    <location>
        <begin position="15"/>
        <end position="75"/>
    </location>
</feature>
<gene>
    <name evidence="4" type="ORF">HCR76_07390</name>
</gene>
<feature type="DNA-binding region" description="H-T-H motif" evidence="2">
    <location>
        <begin position="38"/>
        <end position="57"/>
    </location>
</feature>
<evidence type="ECO:0000313" key="5">
    <source>
        <dbReference type="Proteomes" id="UP000662814"/>
    </source>
</evidence>
<accession>A0ABX6YNI9</accession>
<protein>
    <submittedName>
        <fullName evidence="4">TetR/AcrR family transcriptional regulator</fullName>
    </submittedName>
</protein>
<dbReference type="InterPro" id="IPR050109">
    <property type="entry name" value="HTH-type_TetR-like_transc_reg"/>
</dbReference>
<evidence type="ECO:0000256" key="1">
    <source>
        <dbReference type="ARBA" id="ARBA00023125"/>
    </source>
</evidence>
<evidence type="ECO:0000313" key="4">
    <source>
        <dbReference type="EMBL" id="QPZ39842.1"/>
    </source>
</evidence>
<dbReference type="Proteomes" id="UP000662814">
    <property type="component" value="Chromosome"/>
</dbReference>
<dbReference type="PANTHER" id="PTHR30328:SF54">
    <property type="entry name" value="HTH-TYPE TRANSCRIPTIONAL REPRESSOR SCO4008"/>
    <property type="match status" value="1"/>
</dbReference>